<dbReference type="Proteomes" id="UP000035050">
    <property type="component" value="Chromosome"/>
</dbReference>
<keyword evidence="2" id="KW-1185">Reference proteome</keyword>
<dbReference type="KEGG" id="pox:MB84_15280"/>
<protein>
    <submittedName>
        <fullName evidence="1">Uncharacterized protein</fullName>
    </submittedName>
</protein>
<organism evidence="1 2">
    <name type="scientific">Pandoraea oxalativorans</name>
    <dbReference type="NCBI Taxonomy" id="573737"/>
    <lineage>
        <taxon>Bacteria</taxon>
        <taxon>Pseudomonadati</taxon>
        <taxon>Pseudomonadota</taxon>
        <taxon>Betaproteobacteria</taxon>
        <taxon>Burkholderiales</taxon>
        <taxon>Burkholderiaceae</taxon>
        <taxon>Pandoraea</taxon>
    </lineage>
</organism>
<dbReference type="PATRIC" id="fig|573737.6.peg.3977"/>
<gene>
    <name evidence="1" type="ORF">MB84_15280</name>
</gene>
<dbReference type="AlphaFoldDB" id="A0A0E3YDY3"/>
<dbReference type="EMBL" id="CP011253">
    <property type="protein sequence ID" value="AKC70557.1"/>
    <property type="molecule type" value="Genomic_DNA"/>
</dbReference>
<dbReference type="HOGENOM" id="CLU_307333_0_0_4"/>
<evidence type="ECO:0000313" key="1">
    <source>
        <dbReference type="EMBL" id="AKC70557.1"/>
    </source>
</evidence>
<sequence length="962" mass="105457">MNSITEVSAQAVPDSVVLDAEGNAHARAESRLESCFDALEAGLAACENSFSQPIERFINDVLEIDDWGDPARAGRLFSEDADVAELRMAMVNCHVASFAEGRHYLAEVQGSFPVDIGQQCLQVLRHLSPASRLALLTPSTDETKRVTVRLNYDGTVIVRLPASRWLFPLMPECVSDAAGALTLHEMQSLLQRPLNNGSTVAQTIEESRAELTLDDWRTLAQWHAFKAQKYASAGRHDLSSTEFVSACEAAMCGDDWGGAVLYCEQALSNLKICADARLAMLLGGRLKQAFDARGFTLSGAEVAWALAEHVLEPLGLAQSAARHRQQATQCFEAAGLTDPAASDRRQMAGVIRDVLSAHSAAFSTSGLTLASYDVRFDDMEDRWSRERFDPNDDVEWCLMRSLPSGTDRQGVLDVIAARTVNRFHASGGQKPDRLHPLTRETLSKRDFYVGRLMLDIMNVAKQNTEVKAQPAIWKNAALQQFMDDNLSSLHTCIDRLDEKLLGGAAPEDACEAFVADVTGVGGWGGLKPLLAGNFQVGDFRVALAECFLASFPAGQAYLVNGGRNFPVTHRFRPRTSPSSLTNRLIGEPDFPVATGERSLRLLQSLTPEARAAMLLQTQDAARTASKSTTAFLYGLIALTIPGTRWRFALMPSCIGDVAAGVTAEELARLKETFVAPGETIRQGIANASARATPEVLRSMADWASVLGERYAAAGRHEFAVDEFRNGCEAALRADAWGVAAIMCHAALDSLRAFGSIDAAQAVGMQLVKMFEDQRLPLFAAAIRCRLADRIFDVWNRQETAAAMRCAAKEICQARGVITDVLVAGDRLNHAVRAAIEARRTQWQSGDLKLHRSSIRFDNMQDRYLRNDFDPCENRAWGLLVRTERESGRDAIYDVVSYETVELLNTHGNQLHPTMFRDLRADDFIDGVLVLDILQAAGEMSVAQVAVPSEDTPVDKAKPRQRR</sequence>
<proteinExistence type="predicted"/>
<reference evidence="1" key="1">
    <citation type="submission" date="2016-06" db="EMBL/GenBank/DDBJ databases">
        <title>Pandoraea oxalativorans DSM 23570 Genome Sequencing.</title>
        <authorList>
            <person name="Ee R."/>
            <person name="Lim Y.-L."/>
            <person name="Yong D."/>
            <person name="Yin W.-F."/>
            <person name="Chan K.-G."/>
        </authorList>
    </citation>
    <scope>NUCLEOTIDE SEQUENCE</scope>
    <source>
        <strain evidence="1">DSM 23570</strain>
    </source>
</reference>
<name>A0A0E3YDY3_9BURK</name>
<accession>A0A0E3YDY3</accession>
<evidence type="ECO:0000313" key="2">
    <source>
        <dbReference type="Proteomes" id="UP000035050"/>
    </source>
</evidence>